<dbReference type="GO" id="GO:0004222">
    <property type="term" value="F:metalloendopeptidase activity"/>
    <property type="evidence" value="ECO:0007669"/>
    <property type="project" value="TreeGrafter"/>
</dbReference>
<protein>
    <recommendedName>
        <fullName evidence="7">Peptidase M16 C-terminal domain-containing protein</fullName>
    </recommendedName>
</protein>
<feature type="compositionally biased region" description="Low complexity" evidence="2">
    <location>
        <begin position="94"/>
        <end position="105"/>
    </location>
</feature>
<accession>A0A7S2ETJ4</accession>
<evidence type="ECO:0000256" key="1">
    <source>
        <dbReference type="ARBA" id="ARBA00022723"/>
    </source>
</evidence>
<feature type="region of interest" description="Disordered" evidence="2">
    <location>
        <begin position="84"/>
        <end position="109"/>
    </location>
</feature>
<dbReference type="GO" id="GO:0051603">
    <property type="term" value="P:proteolysis involved in protein catabolic process"/>
    <property type="evidence" value="ECO:0007669"/>
    <property type="project" value="TreeGrafter"/>
</dbReference>
<gene>
    <name evidence="6" type="ORF">DBRI1063_LOCUS24199</name>
</gene>
<dbReference type="Pfam" id="PF16187">
    <property type="entry name" value="Peptidase_M16_M"/>
    <property type="match status" value="1"/>
</dbReference>
<feature type="domain" description="Peptidase M16 C-terminal" evidence="3">
    <location>
        <begin position="47"/>
        <end position="237"/>
    </location>
</feature>
<sequence length="961" mass="108355">MWRTYMLLKSSSNPKHPFSKFGCGNYDTLTNFVNVGNSGKEEDGGARNDLIQFWQEKYTGSNMKLCVYGKASLDELQKVVEQTFGDVRPGLPKSTSPTPSSSSSSNKQLFTTESTKYNNAVAFPPSSLSKIQEVIPVAEQRTIKILFATPPLDDEDIVDSRPYRVLSHLLGHESVGSLHYLLCEEEGLINDLTTGVGVDTSDFSLSSIDLSLTPKGLQKRDYILSLVFQWIRLIKTSLSSSSDLMAQYHDELCRISEMNFMYRENSDPTEYASSVAELMHQFEKDPSRVLCGNALTGDYNGEVAKAFLDRFVPQNCLITIHNSDAEKESQEKYYVDTNLKDAAWQTEKYYGAKYREMGISQEVIKKWQNEPIDPRLKLPELNQFIPTDFSLRCDDDDDNNDEVVVNGKNDNKEDANGSSKNEDEDESVPPFTPPKLIQRPSGLRLWHKLDTTFRVPKTHIRVHIASPSVYRSPRSMTLNRLYQKVLNDDLNSFVYDAGVAGCNYRVTCTPTGFRISVSGYSEKLTDLLDVVTSRMQSLLQEMKEGPGVHPALGQKFNKAIDNLLRETKNFRMDSPYETAAYNGRMLMEENAWHVDTYVAEMEGEIAEKNPLRMEECAMAVEESLFGRVKAEALCMGNINEASAQKVGEVIENHFLKQGVPLSDDEAPKFRSLKIPTKEEAIQIFGPDDAESTSKASVIVEEVAYSENEENNAIDFCLQAGCEHELGYEGIAILELIGHIAYTSAYQKLRTEEQLGYIVSAFPRKIMGGGQGLSVVVQSSSTLPATLEERCEAWLESFHKELTEMPEDQIAMEAAGVVAQLLERDTNLSDQVSSTWGEILLTETVNSMKLKTPAFDRLERLAQVLMLEENEDYDDDEMTLDKDVPRKTAAELKQLMIQMFEKYFLATSPERRVVSFRVYSQKGKSIYEANKGKPGVLSSYDDSRHLKQYLSSWPSAPYWIQK</sequence>
<evidence type="ECO:0000256" key="2">
    <source>
        <dbReference type="SAM" id="MobiDB-lite"/>
    </source>
</evidence>
<evidence type="ECO:0000259" key="5">
    <source>
        <dbReference type="Pfam" id="PF22456"/>
    </source>
</evidence>
<keyword evidence="1" id="KW-0479">Metal-binding</keyword>
<reference evidence="6" key="1">
    <citation type="submission" date="2021-01" db="EMBL/GenBank/DDBJ databases">
        <authorList>
            <person name="Corre E."/>
            <person name="Pelletier E."/>
            <person name="Niang G."/>
            <person name="Scheremetjew M."/>
            <person name="Finn R."/>
            <person name="Kale V."/>
            <person name="Holt S."/>
            <person name="Cochrane G."/>
            <person name="Meng A."/>
            <person name="Brown T."/>
            <person name="Cohen L."/>
        </authorList>
    </citation>
    <scope>NUCLEOTIDE SEQUENCE</scope>
    <source>
        <strain evidence="6">Pop2</strain>
    </source>
</reference>
<dbReference type="InterPro" id="IPR011249">
    <property type="entry name" value="Metalloenz_LuxS/M16"/>
</dbReference>
<dbReference type="InterPro" id="IPR054734">
    <property type="entry name" value="PqqF-like_C_4"/>
</dbReference>
<dbReference type="EMBL" id="HBGN01037794">
    <property type="protein sequence ID" value="CAD9355818.1"/>
    <property type="molecule type" value="Transcribed_RNA"/>
</dbReference>
<evidence type="ECO:0000313" key="6">
    <source>
        <dbReference type="EMBL" id="CAD9355818.1"/>
    </source>
</evidence>
<evidence type="ECO:0000259" key="4">
    <source>
        <dbReference type="Pfam" id="PF16187"/>
    </source>
</evidence>
<dbReference type="GO" id="GO:0005739">
    <property type="term" value="C:mitochondrion"/>
    <property type="evidence" value="ECO:0007669"/>
    <property type="project" value="TreeGrafter"/>
</dbReference>
<dbReference type="GO" id="GO:0005829">
    <property type="term" value="C:cytosol"/>
    <property type="evidence" value="ECO:0007669"/>
    <property type="project" value="TreeGrafter"/>
</dbReference>
<dbReference type="Pfam" id="PF05193">
    <property type="entry name" value="Peptidase_M16_C"/>
    <property type="match status" value="1"/>
</dbReference>
<dbReference type="PANTHER" id="PTHR43690">
    <property type="entry name" value="NARDILYSIN"/>
    <property type="match status" value="1"/>
</dbReference>
<dbReference type="GO" id="GO:0043171">
    <property type="term" value="P:peptide catabolic process"/>
    <property type="evidence" value="ECO:0007669"/>
    <property type="project" value="TreeGrafter"/>
</dbReference>
<organism evidence="6">
    <name type="scientific">Ditylum brightwellii</name>
    <dbReference type="NCBI Taxonomy" id="49249"/>
    <lineage>
        <taxon>Eukaryota</taxon>
        <taxon>Sar</taxon>
        <taxon>Stramenopiles</taxon>
        <taxon>Ochrophyta</taxon>
        <taxon>Bacillariophyta</taxon>
        <taxon>Mediophyceae</taxon>
        <taxon>Lithodesmiophycidae</taxon>
        <taxon>Lithodesmiales</taxon>
        <taxon>Lithodesmiaceae</taxon>
        <taxon>Ditylum</taxon>
    </lineage>
</organism>
<dbReference type="SUPFAM" id="SSF63411">
    <property type="entry name" value="LuxS/MPP-like metallohydrolase"/>
    <property type="match status" value="4"/>
</dbReference>
<proteinExistence type="predicted"/>
<name>A0A7S2ETJ4_9STRA</name>
<evidence type="ECO:0000259" key="3">
    <source>
        <dbReference type="Pfam" id="PF05193"/>
    </source>
</evidence>
<dbReference type="InterPro" id="IPR007863">
    <property type="entry name" value="Peptidase_M16_C"/>
</dbReference>
<feature type="region of interest" description="Disordered" evidence="2">
    <location>
        <begin position="391"/>
        <end position="438"/>
    </location>
</feature>
<feature type="domain" description="Coenzyme PQQ synthesis protein F-like C-terminal lobe" evidence="5">
    <location>
        <begin position="735"/>
        <end position="835"/>
    </location>
</feature>
<dbReference type="InterPro" id="IPR032632">
    <property type="entry name" value="Peptidase_M16_M"/>
</dbReference>
<dbReference type="PANTHER" id="PTHR43690:SF18">
    <property type="entry name" value="INSULIN-DEGRADING ENZYME-RELATED"/>
    <property type="match status" value="1"/>
</dbReference>
<dbReference type="InterPro" id="IPR050626">
    <property type="entry name" value="Peptidase_M16"/>
</dbReference>
<evidence type="ECO:0008006" key="7">
    <source>
        <dbReference type="Google" id="ProtNLM"/>
    </source>
</evidence>
<feature type="domain" description="Peptidase M16 middle/third" evidence="4">
    <location>
        <begin position="260"/>
        <end position="599"/>
    </location>
</feature>
<dbReference type="Pfam" id="PF22456">
    <property type="entry name" value="PqqF-like_C_4"/>
    <property type="match status" value="1"/>
</dbReference>
<dbReference type="GO" id="GO:0046872">
    <property type="term" value="F:metal ion binding"/>
    <property type="evidence" value="ECO:0007669"/>
    <property type="project" value="UniProtKB-KW"/>
</dbReference>
<dbReference type="Gene3D" id="3.30.830.10">
    <property type="entry name" value="Metalloenzyme, LuxS/M16 peptidase-like"/>
    <property type="match status" value="4"/>
</dbReference>
<dbReference type="AlphaFoldDB" id="A0A7S2ETJ4"/>